<keyword evidence="3" id="KW-0173">Coenzyme A biosynthesis</keyword>
<dbReference type="HOGENOM" id="CLU_604509_0_0_1"/>
<dbReference type="EMBL" id="AMQM01007283">
    <property type="status" value="NOT_ANNOTATED_CDS"/>
    <property type="molecule type" value="Genomic_DNA"/>
</dbReference>
<sequence>MLLKCLLHLGESSIKVVYRSKQDCNDGKNIIKLQGYGILRLKNFSVKDLDTVAEFLVQNSDVTLTTCGPETEMETEPVGCITGLTAQRLKFKLEKFFGIRLQIYPEIMAIEKIAKLMAELDIGYYDLEYGAFEVAATRVKVMLDVFARLPTLGETTLKDYEFVEEHDRPGVFKDGADLTDNYRFVKKFDGPIFELVKSTDIKEWAAKYLQPSSGHLVTPCILMVFGSAAVAYLVTDDYEVKLVDVCSAAGKSFHGLVEEVTGEKSMDEIMKMAARGNLNNVTTLNSDLRNYEHTEHDWYTLFPDEYPVFELGKLTSANAKGKGIYSKEDLAAGILNVVTMMISKCAYNQCKIRELHRVYFAGHFISYELVRKMITSNFLGQAFWLGLEKGYFIKPLFVRQSGFLKALGLWFANVGLNNKNKKNKKT</sequence>
<dbReference type="KEGG" id="hro:HELRODRAFT_193937"/>
<evidence type="ECO:0000313" key="5">
    <source>
        <dbReference type="EnsemblMetazoa" id="HelroP193937"/>
    </source>
</evidence>
<dbReference type="InterPro" id="IPR004567">
    <property type="entry name" value="Type_II_PanK"/>
</dbReference>
<dbReference type="GO" id="GO:0015937">
    <property type="term" value="P:coenzyme A biosynthetic process"/>
    <property type="evidence" value="ECO:0000318"/>
    <property type="project" value="GO_Central"/>
</dbReference>
<reference evidence="5" key="3">
    <citation type="submission" date="2015-06" db="UniProtKB">
        <authorList>
            <consortium name="EnsemblMetazoa"/>
        </authorList>
    </citation>
    <scope>IDENTIFICATION</scope>
</reference>
<dbReference type="EnsemblMetazoa" id="HelroT193937">
    <property type="protein sequence ID" value="HelroP193937"/>
    <property type="gene ID" value="HelroG193937"/>
</dbReference>
<name>T1FVH7_HELRO</name>
<dbReference type="RefSeq" id="XP_009028154.1">
    <property type="nucleotide sequence ID" value="XM_009029906.1"/>
</dbReference>
<reference evidence="6" key="1">
    <citation type="submission" date="2012-12" db="EMBL/GenBank/DDBJ databases">
        <authorList>
            <person name="Hellsten U."/>
            <person name="Grimwood J."/>
            <person name="Chapman J.A."/>
            <person name="Shapiro H."/>
            <person name="Aerts A."/>
            <person name="Otillar R.P."/>
            <person name="Terry A.Y."/>
            <person name="Boore J.L."/>
            <person name="Simakov O."/>
            <person name="Marletaz F."/>
            <person name="Cho S.-J."/>
            <person name="Edsinger-Gonzales E."/>
            <person name="Havlak P."/>
            <person name="Kuo D.-H."/>
            <person name="Larsson T."/>
            <person name="Lv J."/>
            <person name="Arendt D."/>
            <person name="Savage R."/>
            <person name="Osoegawa K."/>
            <person name="de Jong P."/>
            <person name="Lindberg D.R."/>
            <person name="Seaver E.C."/>
            <person name="Weisblat D.A."/>
            <person name="Putnam N.H."/>
            <person name="Grigoriev I.V."/>
            <person name="Rokhsar D.S."/>
        </authorList>
    </citation>
    <scope>NUCLEOTIDE SEQUENCE</scope>
</reference>
<dbReference type="FunFam" id="3.30.420.40:FF:000428">
    <property type="entry name" value="Uncharacterized protein"/>
    <property type="match status" value="1"/>
</dbReference>
<evidence type="ECO:0000313" key="6">
    <source>
        <dbReference type="Proteomes" id="UP000015101"/>
    </source>
</evidence>
<dbReference type="GO" id="GO:0016791">
    <property type="term" value="F:phosphatase activity"/>
    <property type="evidence" value="ECO:0000318"/>
    <property type="project" value="GO_Central"/>
</dbReference>
<dbReference type="GO" id="GO:0005829">
    <property type="term" value="C:cytosol"/>
    <property type="evidence" value="ECO:0000318"/>
    <property type="project" value="GO_Central"/>
</dbReference>
<dbReference type="eggNOG" id="KOG2201">
    <property type="taxonomic scope" value="Eukaryota"/>
</dbReference>
<dbReference type="Gene3D" id="3.30.420.40">
    <property type="match status" value="1"/>
</dbReference>
<evidence type="ECO:0000256" key="3">
    <source>
        <dbReference type="ARBA" id="ARBA00022993"/>
    </source>
</evidence>
<dbReference type="EMBL" id="KB097594">
    <property type="protein sequence ID" value="ESN93732.1"/>
    <property type="molecule type" value="Genomic_DNA"/>
</dbReference>
<dbReference type="CTD" id="20212823"/>
<dbReference type="PANTHER" id="PTHR12280:SF20">
    <property type="entry name" value="4'-PHOSPHOPANTETHEINE PHOSPHATASE"/>
    <property type="match status" value="1"/>
</dbReference>
<dbReference type="Proteomes" id="UP000015101">
    <property type="component" value="Unassembled WGS sequence"/>
</dbReference>
<dbReference type="PANTHER" id="PTHR12280">
    <property type="entry name" value="PANTOTHENATE KINASE"/>
    <property type="match status" value="1"/>
</dbReference>
<evidence type="ECO:0000313" key="4">
    <source>
        <dbReference type="EMBL" id="ESN93732.1"/>
    </source>
</evidence>
<dbReference type="GO" id="GO:0005524">
    <property type="term" value="F:ATP binding"/>
    <property type="evidence" value="ECO:0007669"/>
    <property type="project" value="UniProtKB-KW"/>
</dbReference>
<dbReference type="InParanoid" id="T1FVH7"/>
<keyword evidence="6" id="KW-1185">Reference proteome</keyword>
<gene>
    <name evidence="5" type="primary">20212823</name>
    <name evidence="4" type="ORF">HELRODRAFT_193937</name>
</gene>
<organism evidence="5 6">
    <name type="scientific">Helobdella robusta</name>
    <name type="common">Californian leech</name>
    <dbReference type="NCBI Taxonomy" id="6412"/>
    <lineage>
        <taxon>Eukaryota</taxon>
        <taxon>Metazoa</taxon>
        <taxon>Spiralia</taxon>
        <taxon>Lophotrochozoa</taxon>
        <taxon>Annelida</taxon>
        <taxon>Clitellata</taxon>
        <taxon>Hirudinea</taxon>
        <taxon>Rhynchobdellida</taxon>
        <taxon>Glossiphoniidae</taxon>
        <taxon>Helobdella</taxon>
    </lineage>
</organism>
<dbReference type="SUPFAM" id="SSF53067">
    <property type="entry name" value="Actin-like ATPase domain"/>
    <property type="match status" value="1"/>
</dbReference>
<dbReference type="STRING" id="6412.T1FVH7"/>
<dbReference type="AlphaFoldDB" id="T1FVH7"/>
<evidence type="ECO:0000256" key="1">
    <source>
        <dbReference type="ARBA" id="ARBA00022741"/>
    </source>
</evidence>
<dbReference type="Pfam" id="PF03630">
    <property type="entry name" value="Fumble"/>
    <property type="match status" value="1"/>
</dbReference>
<keyword evidence="1" id="KW-0547">Nucleotide-binding</keyword>
<proteinExistence type="predicted"/>
<evidence type="ECO:0000256" key="2">
    <source>
        <dbReference type="ARBA" id="ARBA00022840"/>
    </source>
</evidence>
<reference evidence="4 6" key="2">
    <citation type="journal article" date="2013" name="Nature">
        <title>Insights into bilaterian evolution from three spiralian genomes.</title>
        <authorList>
            <person name="Simakov O."/>
            <person name="Marletaz F."/>
            <person name="Cho S.J."/>
            <person name="Edsinger-Gonzales E."/>
            <person name="Havlak P."/>
            <person name="Hellsten U."/>
            <person name="Kuo D.H."/>
            <person name="Larsson T."/>
            <person name="Lv J."/>
            <person name="Arendt D."/>
            <person name="Savage R."/>
            <person name="Osoegawa K."/>
            <person name="de Jong P."/>
            <person name="Grimwood J."/>
            <person name="Chapman J.A."/>
            <person name="Shapiro H."/>
            <person name="Aerts A."/>
            <person name="Otillar R.P."/>
            <person name="Terry A.Y."/>
            <person name="Boore J.L."/>
            <person name="Grigoriev I.V."/>
            <person name="Lindberg D.R."/>
            <person name="Seaver E.C."/>
            <person name="Weisblat D.A."/>
            <person name="Putnam N.H."/>
            <person name="Rokhsar D.S."/>
        </authorList>
    </citation>
    <scope>NUCLEOTIDE SEQUENCE</scope>
</reference>
<dbReference type="OrthoDB" id="6287391at2759"/>
<dbReference type="GO" id="GO:0005634">
    <property type="term" value="C:nucleus"/>
    <property type="evidence" value="ECO:0000318"/>
    <property type="project" value="GO_Central"/>
</dbReference>
<protein>
    <submittedName>
        <fullName evidence="4 5">Uncharacterized protein</fullName>
    </submittedName>
</protein>
<dbReference type="GeneID" id="20212823"/>
<dbReference type="InterPro" id="IPR043129">
    <property type="entry name" value="ATPase_NBD"/>
</dbReference>
<accession>T1FVH7</accession>
<keyword evidence="2" id="KW-0067">ATP-binding</keyword>